<comment type="caution">
    <text evidence="1">The sequence shown here is derived from an EMBL/GenBank/DDBJ whole genome shotgun (WGS) entry which is preliminary data.</text>
</comment>
<dbReference type="Proteomes" id="UP001271007">
    <property type="component" value="Unassembled WGS sequence"/>
</dbReference>
<dbReference type="AlphaFoldDB" id="A0AAJ0GKB1"/>
<proteinExistence type="predicted"/>
<dbReference type="SUPFAM" id="SSF54427">
    <property type="entry name" value="NTF2-like"/>
    <property type="match status" value="1"/>
</dbReference>
<name>A0AAJ0GKB1_9PEZI</name>
<evidence type="ECO:0000313" key="1">
    <source>
        <dbReference type="EMBL" id="KAK3059163.1"/>
    </source>
</evidence>
<evidence type="ECO:0000313" key="2">
    <source>
        <dbReference type="Proteomes" id="UP001271007"/>
    </source>
</evidence>
<reference evidence="1" key="1">
    <citation type="submission" date="2023-04" db="EMBL/GenBank/DDBJ databases">
        <title>Black Yeasts Isolated from many extreme environments.</title>
        <authorList>
            <person name="Coleine C."/>
            <person name="Stajich J.E."/>
            <person name="Selbmann L."/>
        </authorList>
    </citation>
    <scope>NUCLEOTIDE SEQUENCE</scope>
    <source>
        <strain evidence="1">CCFEE 5312</strain>
    </source>
</reference>
<keyword evidence="2" id="KW-1185">Reference proteome</keyword>
<dbReference type="EMBL" id="JAWDJX010000001">
    <property type="protein sequence ID" value="KAK3059163.1"/>
    <property type="molecule type" value="Genomic_DNA"/>
</dbReference>
<dbReference type="Gene3D" id="3.10.450.50">
    <property type="match status" value="1"/>
</dbReference>
<sequence>MTSQTVHSKFEGAATAYLHSFRTKTPGSNDPDPEAIRAHQHPDCLTDFGHTYFVSTAPNLQGQKSGDAFITRLCGMASKMKTYTVDVTNTCVDVEQRTVVARAQLLMVPMHAEGVTQDILFWIVLDEDAEKVVRCTEFVDPAASAELMRRMQLPADA</sequence>
<accession>A0AAJ0GKB1</accession>
<gene>
    <name evidence="1" type="ORF">LTR09_000729</name>
</gene>
<protein>
    <recommendedName>
        <fullName evidence="3">SnoaL-like domain-containing protein</fullName>
    </recommendedName>
</protein>
<organism evidence="1 2">
    <name type="scientific">Extremus antarcticus</name>
    <dbReference type="NCBI Taxonomy" id="702011"/>
    <lineage>
        <taxon>Eukaryota</taxon>
        <taxon>Fungi</taxon>
        <taxon>Dikarya</taxon>
        <taxon>Ascomycota</taxon>
        <taxon>Pezizomycotina</taxon>
        <taxon>Dothideomycetes</taxon>
        <taxon>Dothideomycetidae</taxon>
        <taxon>Mycosphaerellales</taxon>
        <taxon>Extremaceae</taxon>
        <taxon>Extremus</taxon>
    </lineage>
</organism>
<evidence type="ECO:0008006" key="3">
    <source>
        <dbReference type="Google" id="ProtNLM"/>
    </source>
</evidence>
<dbReference type="InterPro" id="IPR032710">
    <property type="entry name" value="NTF2-like_dom_sf"/>
</dbReference>